<dbReference type="AlphaFoldDB" id="A0AAV9S947"/>
<keyword evidence="3" id="KW-1185">Reference proteome</keyword>
<reference evidence="2 3" key="1">
    <citation type="submission" date="2021-06" db="EMBL/GenBank/DDBJ databases">
        <authorList>
            <person name="Palmer J.M."/>
        </authorList>
    </citation>
    <scope>NUCLEOTIDE SEQUENCE [LARGE SCALE GENOMIC DNA]</scope>
    <source>
        <strain evidence="2 3">MEX-2019</strain>
        <tissue evidence="2">Muscle</tissue>
    </source>
</reference>
<protein>
    <submittedName>
        <fullName evidence="2">Uncharacterized protein</fullName>
    </submittedName>
</protein>
<dbReference type="EMBL" id="JAHHUM010000728">
    <property type="protein sequence ID" value="KAK5617387.1"/>
    <property type="molecule type" value="Genomic_DNA"/>
</dbReference>
<name>A0AAV9S947_9TELE</name>
<evidence type="ECO:0000313" key="3">
    <source>
        <dbReference type="Proteomes" id="UP001311232"/>
    </source>
</evidence>
<evidence type="ECO:0000313" key="2">
    <source>
        <dbReference type="EMBL" id="KAK5617387.1"/>
    </source>
</evidence>
<feature type="region of interest" description="Disordered" evidence="1">
    <location>
        <begin position="78"/>
        <end position="102"/>
    </location>
</feature>
<gene>
    <name evidence="2" type="ORF">CRENBAI_006717</name>
</gene>
<feature type="compositionally biased region" description="Acidic residues" evidence="1">
    <location>
        <begin position="16"/>
        <end position="26"/>
    </location>
</feature>
<comment type="caution">
    <text evidence="2">The sequence shown here is derived from an EMBL/GenBank/DDBJ whole genome shotgun (WGS) entry which is preliminary data.</text>
</comment>
<feature type="region of interest" description="Disordered" evidence="1">
    <location>
        <begin position="12"/>
        <end position="50"/>
    </location>
</feature>
<feature type="compositionally biased region" description="Polar residues" evidence="1">
    <location>
        <begin position="84"/>
        <end position="102"/>
    </location>
</feature>
<dbReference type="Proteomes" id="UP001311232">
    <property type="component" value="Unassembled WGS sequence"/>
</dbReference>
<evidence type="ECO:0000256" key="1">
    <source>
        <dbReference type="SAM" id="MobiDB-lite"/>
    </source>
</evidence>
<sequence length="102" mass="11183">MNLCVTMFLQNLPISDDADDDTDESDEKAGPSNPQPGPSGVQQRSQMAEVSSRLLDREQILFSLQLILKRLPQKRLTLARPSIMPTQSQSSAEGALRQGTSV</sequence>
<accession>A0AAV9S947</accession>
<organism evidence="2 3">
    <name type="scientific">Crenichthys baileyi</name>
    <name type="common">White River springfish</name>
    <dbReference type="NCBI Taxonomy" id="28760"/>
    <lineage>
        <taxon>Eukaryota</taxon>
        <taxon>Metazoa</taxon>
        <taxon>Chordata</taxon>
        <taxon>Craniata</taxon>
        <taxon>Vertebrata</taxon>
        <taxon>Euteleostomi</taxon>
        <taxon>Actinopterygii</taxon>
        <taxon>Neopterygii</taxon>
        <taxon>Teleostei</taxon>
        <taxon>Neoteleostei</taxon>
        <taxon>Acanthomorphata</taxon>
        <taxon>Ovalentaria</taxon>
        <taxon>Atherinomorphae</taxon>
        <taxon>Cyprinodontiformes</taxon>
        <taxon>Goodeidae</taxon>
        <taxon>Crenichthys</taxon>
    </lineage>
</organism>
<feature type="compositionally biased region" description="Polar residues" evidence="1">
    <location>
        <begin position="40"/>
        <end position="49"/>
    </location>
</feature>
<proteinExistence type="predicted"/>